<proteinExistence type="predicted"/>
<reference evidence="1 4" key="1">
    <citation type="submission" date="2015-06" db="EMBL/GenBank/DDBJ databases">
        <title>R. anatipestifer strain HXb2 is the most virulent strain so far, and the genome sequence would help us uncover the pathogenesis.</title>
        <authorList>
            <person name="Hu Q."/>
            <person name="Qi J."/>
            <person name="Bo H."/>
            <person name="Liu G."/>
            <person name="Tao M."/>
            <person name="Ding Y."/>
            <person name="Xue Y."/>
        </authorList>
    </citation>
    <scope>NUCLEOTIDE SEQUENCE [LARGE SCALE GENOMIC DNA]</scope>
    <source>
        <strain evidence="1 4">HXb2</strain>
    </source>
</reference>
<dbReference type="Proteomes" id="UP000189883">
    <property type="component" value="Chromosome"/>
</dbReference>
<dbReference type="Proteomes" id="UP001284033">
    <property type="component" value="Unassembled WGS sequence"/>
</dbReference>
<gene>
    <name evidence="1" type="ORF">AB406_0049</name>
    <name evidence="2" type="ORF">PG303_07135</name>
    <name evidence="3" type="ORF">PG303_09900</name>
</gene>
<dbReference type="EMBL" id="JAQZHK010000010">
    <property type="protein sequence ID" value="MDY3513522.1"/>
    <property type="molecule type" value="Genomic_DNA"/>
</dbReference>
<reference evidence="2" key="2">
    <citation type="submission" date="2023-01" db="EMBL/GenBank/DDBJ databases">
        <title>Genome-based studies on antimicrobial resistance profiles of Riemerella anatipestifer in China, 1994 to 2021.</title>
        <authorList>
            <person name="Yang Z."/>
            <person name="Zhu D."/>
        </authorList>
    </citation>
    <scope>NUCLEOTIDE SEQUENCE</scope>
    <source>
        <strain evidence="2">RCAD1218</strain>
    </source>
</reference>
<dbReference type="EMBL" id="CP011859">
    <property type="protein sequence ID" value="AQY21015.1"/>
    <property type="molecule type" value="Genomic_DNA"/>
</dbReference>
<organism evidence="1 4">
    <name type="scientific">Riemerella anatipestifer</name>
    <name type="common">Moraxella anatipestifer</name>
    <dbReference type="NCBI Taxonomy" id="34085"/>
    <lineage>
        <taxon>Bacteria</taxon>
        <taxon>Pseudomonadati</taxon>
        <taxon>Bacteroidota</taxon>
        <taxon>Flavobacteriia</taxon>
        <taxon>Flavobacteriales</taxon>
        <taxon>Weeksellaceae</taxon>
        <taxon>Riemerella</taxon>
    </lineage>
</organism>
<accession>A0A1S7DPG4</accession>
<name>A0A1S7DPG4_RIEAN</name>
<dbReference type="AlphaFoldDB" id="A0A1S7DPG4"/>
<evidence type="ECO:0000313" key="3">
    <source>
        <dbReference type="EMBL" id="MDY3513522.1"/>
    </source>
</evidence>
<sequence>MSKEQNKNKVPLASHKTIIRLDRNFHIYVHGDRKKIEQGKDEKGKYYKIYFKEES</sequence>
<evidence type="ECO:0000313" key="2">
    <source>
        <dbReference type="EMBL" id="MDY3512984.1"/>
    </source>
</evidence>
<dbReference type="EMBL" id="JAQZHK010000005">
    <property type="protein sequence ID" value="MDY3512984.1"/>
    <property type="molecule type" value="Genomic_DNA"/>
</dbReference>
<evidence type="ECO:0000313" key="4">
    <source>
        <dbReference type="Proteomes" id="UP000189883"/>
    </source>
</evidence>
<protein>
    <submittedName>
        <fullName evidence="1">Uncharacterized protein</fullName>
    </submittedName>
</protein>
<evidence type="ECO:0000313" key="1">
    <source>
        <dbReference type="EMBL" id="AQY21015.1"/>
    </source>
</evidence>